<protein>
    <submittedName>
        <fullName evidence="3">DUF1800 domain-containing protein</fullName>
    </submittedName>
</protein>
<proteinExistence type="predicted"/>
<gene>
    <name evidence="3" type="ORF">ACFPM8_11305</name>
</gene>
<feature type="region of interest" description="Disordered" evidence="1">
    <location>
        <begin position="445"/>
        <end position="468"/>
    </location>
</feature>
<feature type="compositionally biased region" description="Pro residues" evidence="1">
    <location>
        <begin position="454"/>
        <end position="466"/>
    </location>
</feature>
<name>A0ABW0M9G3_9BURK</name>
<keyword evidence="2" id="KW-0732">Signal</keyword>
<evidence type="ECO:0000313" key="3">
    <source>
        <dbReference type="EMBL" id="MFC5474543.1"/>
    </source>
</evidence>
<dbReference type="EMBL" id="JBHSMT010000014">
    <property type="protein sequence ID" value="MFC5474543.1"/>
    <property type="molecule type" value="Genomic_DNA"/>
</dbReference>
<accession>A0ABW0M9G3</accession>
<evidence type="ECO:0000313" key="4">
    <source>
        <dbReference type="Proteomes" id="UP001596045"/>
    </source>
</evidence>
<keyword evidence="4" id="KW-1185">Reference proteome</keyword>
<comment type="caution">
    <text evidence="3">The sequence shown here is derived from an EMBL/GenBank/DDBJ whole genome shotgun (WGS) entry which is preliminary data.</text>
</comment>
<dbReference type="RefSeq" id="WP_378997646.1">
    <property type="nucleotide sequence ID" value="NZ_JBHSMT010000014.1"/>
</dbReference>
<dbReference type="InterPro" id="IPR014917">
    <property type="entry name" value="DUF1800"/>
</dbReference>
<reference evidence="4" key="1">
    <citation type="journal article" date="2019" name="Int. J. Syst. Evol. Microbiol.">
        <title>The Global Catalogue of Microorganisms (GCM) 10K type strain sequencing project: providing services to taxonomists for standard genome sequencing and annotation.</title>
        <authorList>
            <consortium name="The Broad Institute Genomics Platform"/>
            <consortium name="The Broad Institute Genome Sequencing Center for Infectious Disease"/>
            <person name="Wu L."/>
            <person name="Ma J."/>
        </authorList>
    </citation>
    <scope>NUCLEOTIDE SEQUENCE [LARGE SCALE GENOMIC DNA]</scope>
    <source>
        <strain evidence="4">JCM 17066</strain>
    </source>
</reference>
<evidence type="ECO:0000256" key="1">
    <source>
        <dbReference type="SAM" id="MobiDB-lite"/>
    </source>
</evidence>
<feature type="chain" id="PRO_5047343139" evidence="2">
    <location>
        <begin position="26"/>
        <end position="514"/>
    </location>
</feature>
<dbReference type="Proteomes" id="UP001596045">
    <property type="component" value="Unassembled WGS sequence"/>
</dbReference>
<sequence length="514" mass="57019">MTLTIKKRCVLAAALLVAGSGALNAQAQADQAPLNDSEKALHVLNRLAYGPRPGDVDAVKRLGAKRYIEQQLNPDSIALPVELTDKLSGLSTYQLTPTQLYQQYGPPSFPPNSATPEEKNAARQRANKEITPQAHLARLWLATESPRQLQEVMTEFWFNHFNVFEGKDWVRYWNAEYEKDVLRPNALGNFRQLLGAVAHHPAMLYYLDNWLSSGANTPEAKGRFKGLNENYGRELLELHTMGVDSGYSQADVIALARILTGWTINEKGMKDGQPPFIFNPRRHDAGDKILLGQRIQGGDAQEGEQALDKLAMHPATAHFIANKLVQYFVSDHPQPALVEKLARRFLSTDGDIKAVLHTLFDSPEFWSRSNYQTKFKTPYQYIVSSLRATATPVLNVKPIDGVLNQLGQPLYGWLTPEGYKFSEEAWLNPDALLRRINFVNGLSNGKSPIARSETPPPAAGSTPPPAATVVPVDPQQLMQTLTPMLDQRSFGTIANAPPNLRVGLILGGPDFMKR</sequence>
<evidence type="ECO:0000256" key="2">
    <source>
        <dbReference type="SAM" id="SignalP"/>
    </source>
</evidence>
<dbReference type="Pfam" id="PF08811">
    <property type="entry name" value="DUF1800"/>
    <property type="match status" value="1"/>
</dbReference>
<organism evidence="3 4">
    <name type="scientific">Paraherbaspirillum soli</name>
    <dbReference type="NCBI Taxonomy" id="631222"/>
    <lineage>
        <taxon>Bacteria</taxon>
        <taxon>Pseudomonadati</taxon>
        <taxon>Pseudomonadota</taxon>
        <taxon>Betaproteobacteria</taxon>
        <taxon>Burkholderiales</taxon>
        <taxon>Oxalobacteraceae</taxon>
        <taxon>Paraherbaspirillum</taxon>
    </lineage>
</organism>
<feature type="signal peptide" evidence="2">
    <location>
        <begin position="1"/>
        <end position="25"/>
    </location>
</feature>